<proteinExistence type="predicted"/>
<comment type="caution">
    <text evidence="1">The sequence shown here is derived from an EMBL/GenBank/DDBJ whole genome shotgun (WGS) entry which is preliminary data.</text>
</comment>
<evidence type="ECO:0000313" key="1">
    <source>
        <dbReference type="EMBL" id="EMO46412.1"/>
    </source>
</evidence>
<name>M6UMQ0_9LEPT</name>
<reference evidence="1 2" key="1">
    <citation type="submission" date="2013-01" db="EMBL/GenBank/DDBJ databases">
        <authorList>
            <person name="Harkins D.M."/>
            <person name="Durkin A.S."/>
            <person name="Brinkac L.M."/>
            <person name="Haft D.H."/>
            <person name="Selengut J.D."/>
            <person name="Sanka R."/>
            <person name="DePew J."/>
            <person name="Purushe J."/>
            <person name="Matthias M.A."/>
            <person name="Vinetz J.M."/>
            <person name="Sutton G.G."/>
            <person name="Nierman W.C."/>
            <person name="Fouts D.E."/>
        </authorList>
    </citation>
    <scope>NUCLEOTIDE SEQUENCE [LARGE SCALE GENOMIC DNA]</scope>
    <source>
        <strain evidence="1 2">ZUN179</strain>
    </source>
</reference>
<dbReference type="AlphaFoldDB" id="M6UMQ0"/>
<sequence>MNLGFSNVFEDWKKERIRRDRRKKIRVWFGCGNSHETRVVYTCFIVKNSFKS</sequence>
<organism evidence="1 2">
    <name type="scientific">Leptospira santarosai str. ZUN179</name>
    <dbReference type="NCBI Taxonomy" id="1049985"/>
    <lineage>
        <taxon>Bacteria</taxon>
        <taxon>Pseudomonadati</taxon>
        <taxon>Spirochaetota</taxon>
        <taxon>Spirochaetia</taxon>
        <taxon>Leptospirales</taxon>
        <taxon>Leptospiraceae</taxon>
        <taxon>Leptospira</taxon>
    </lineage>
</organism>
<protein>
    <submittedName>
        <fullName evidence="1">Uncharacterized protein</fullName>
    </submittedName>
</protein>
<dbReference type="EMBL" id="AHOQ02000018">
    <property type="protein sequence ID" value="EMO46412.1"/>
    <property type="molecule type" value="Genomic_DNA"/>
</dbReference>
<dbReference type="Proteomes" id="UP000012160">
    <property type="component" value="Unassembled WGS sequence"/>
</dbReference>
<gene>
    <name evidence="1" type="ORF">LEP1GSC187_1323</name>
</gene>
<accession>M6UMQ0</accession>
<evidence type="ECO:0000313" key="2">
    <source>
        <dbReference type="Proteomes" id="UP000012160"/>
    </source>
</evidence>